<feature type="domain" description="Outer membrane protein beta-barrel" evidence="5">
    <location>
        <begin position="286"/>
        <end position="411"/>
    </location>
</feature>
<evidence type="ECO:0000313" key="7">
    <source>
        <dbReference type="Proteomes" id="UP000015480"/>
    </source>
</evidence>
<dbReference type="EMBL" id="CP006650">
    <property type="protein sequence ID" value="AGT07922.1"/>
    <property type="molecule type" value="Genomic_DNA"/>
</dbReference>
<keyword evidence="3" id="KW-0472">Membrane</keyword>
<dbReference type="GO" id="GO:0016020">
    <property type="term" value="C:membrane"/>
    <property type="evidence" value="ECO:0007669"/>
    <property type="project" value="UniProtKB-SubCell"/>
</dbReference>
<comment type="similarity">
    <text evidence="4">Belongs to the Omp25/RopB family.</text>
</comment>
<dbReference type="Gene3D" id="2.40.160.20">
    <property type="match status" value="1"/>
</dbReference>
<dbReference type="InterPro" id="IPR027385">
    <property type="entry name" value="Beta-barrel_OMP"/>
</dbReference>
<dbReference type="STRING" id="1367847.JCM7686_0813"/>
<dbReference type="HOGENOM" id="CLU_660305_0_0_5"/>
<evidence type="ECO:0000256" key="1">
    <source>
        <dbReference type="ARBA" id="ARBA00004370"/>
    </source>
</evidence>
<dbReference type="KEGG" id="pami:JCM7686_0813"/>
<evidence type="ECO:0000256" key="3">
    <source>
        <dbReference type="ARBA" id="ARBA00023136"/>
    </source>
</evidence>
<evidence type="ECO:0000256" key="4">
    <source>
        <dbReference type="ARBA" id="ARBA00038306"/>
    </source>
</evidence>
<dbReference type="Pfam" id="PF13505">
    <property type="entry name" value="OMP_b-brl"/>
    <property type="match status" value="1"/>
</dbReference>
<evidence type="ECO:0000256" key="2">
    <source>
        <dbReference type="ARBA" id="ARBA00022729"/>
    </source>
</evidence>
<organism evidence="6 7">
    <name type="scientific">Paracoccus aminophilus JCM 7686</name>
    <dbReference type="NCBI Taxonomy" id="1367847"/>
    <lineage>
        <taxon>Bacteria</taxon>
        <taxon>Pseudomonadati</taxon>
        <taxon>Pseudomonadota</taxon>
        <taxon>Alphaproteobacteria</taxon>
        <taxon>Rhodobacterales</taxon>
        <taxon>Paracoccaceae</taxon>
        <taxon>Paracoccus</taxon>
    </lineage>
</organism>
<dbReference type="InterPro" id="IPR011250">
    <property type="entry name" value="OMP/PagP_B-barrel"/>
</dbReference>
<sequence length="411" mass="45836">MVSVDDVAPAPMIAAQSQLENAQSFSWTGPYLGAAIGYSDLKLKRRVPVEHPAEVIEHPAITEEVIVPAVTEEVVIPAETRDVEIPPVTEEREIPPVTRDVVHPPITREVEIPPITEEREIVVEHPPVTEERPVIDKIWKPTDPKDQYPGCNHGNNTCPVPVPGSGEWNDKGQWTGDWKRGEVGRETVTIRDAWTETSTETVIVTPGRTETEIVRDSWTETVVVTPGRVETVIVEPGRTETEIVSAARTETIIVEPERRETRIISEAWTEVVRAAYASTFVQEMKESANTFGVFTGYRYQFSNKAVVGVEANYARTNGVRTSFEQESHRFDLKTVSIEAQLGYAYARFLPYIAAGYVKTSGDDGWLAAAGVDYALTDNVILGIKYTRHDYDNLQGWKATNDTISARVGWKF</sequence>
<evidence type="ECO:0000313" key="6">
    <source>
        <dbReference type="EMBL" id="AGT07922.1"/>
    </source>
</evidence>
<dbReference type="PANTHER" id="PTHR34001">
    <property type="entry name" value="BLL7405 PROTEIN"/>
    <property type="match status" value="1"/>
</dbReference>
<evidence type="ECO:0000259" key="5">
    <source>
        <dbReference type="Pfam" id="PF13505"/>
    </source>
</evidence>
<dbReference type="eggNOG" id="COG3637">
    <property type="taxonomic scope" value="Bacteria"/>
</dbReference>
<dbReference type="InterPro" id="IPR051692">
    <property type="entry name" value="OMP-like"/>
</dbReference>
<reference evidence="6 7" key="1">
    <citation type="journal article" date="2014" name="BMC Genomics">
        <title>Architecture and functions of a multipartite genome of the methylotrophic bacterium Paracoccus aminophilus JCM 7686, containing primary and secondary chromids.</title>
        <authorList>
            <person name="Dziewit L."/>
            <person name="Czarnecki J."/>
            <person name="Wibberg D."/>
            <person name="Radlinska M."/>
            <person name="Mrozek P."/>
            <person name="Szymczak M."/>
            <person name="Schluter A."/>
            <person name="Puhler A."/>
            <person name="Bartosik D."/>
        </authorList>
    </citation>
    <scope>NUCLEOTIDE SEQUENCE [LARGE SCALE GENOMIC DNA]</scope>
    <source>
        <strain evidence="6">JCM 7686</strain>
    </source>
</reference>
<dbReference type="Proteomes" id="UP000015480">
    <property type="component" value="Chromosome"/>
</dbReference>
<proteinExistence type="inferred from homology"/>
<keyword evidence="2" id="KW-0732">Signal</keyword>
<dbReference type="AlphaFoldDB" id="S5XS23"/>
<gene>
    <name evidence="6" type="ORF">JCM7686_0813</name>
</gene>
<dbReference type="PATRIC" id="fig|1367847.3.peg.769"/>
<dbReference type="PANTHER" id="PTHR34001:SF3">
    <property type="entry name" value="BLL7405 PROTEIN"/>
    <property type="match status" value="1"/>
</dbReference>
<keyword evidence="7" id="KW-1185">Reference proteome</keyword>
<accession>S5XS23</accession>
<name>S5XS23_PARAH</name>
<dbReference type="SUPFAM" id="SSF56925">
    <property type="entry name" value="OMPA-like"/>
    <property type="match status" value="1"/>
</dbReference>
<comment type="subcellular location">
    <subcellularLocation>
        <location evidence="1">Membrane</location>
    </subcellularLocation>
</comment>
<protein>
    <recommendedName>
        <fullName evidence="5">Outer membrane protein beta-barrel domain-containing protein</fullName>
    </recommendedName>
</protein>